<accession>A0A2M6IV52</accession>
<evidence type="ECO:0000313" key="1">
    <source>
        <dbReference type="EMBL" id="PIQ73798.1"/>
    </source>
</evidence>
<protein>
    <submittedName>
        <fullName evidence="1">Uncharacterized protein</fullName>
    </submittedName>
</protein>
<name>A0A2M6IV52_9BACT</name>
<sequence>MKESYPIYPPLHWEEVITDQFISKIKTYQASGDPKEDSCWKGVDHVVEAIVRSSMKRESIYPHILGDVLIKKDDPFLINVGLTVLGHPDMLRELINVETRSDVSDYLANFFGFIYPEPGLLSHMTNQENEYLIHRYNVLRAFEPLLWLQKNARRQIVELPHSDFRPYVSISDMISEALTCIPNSVMMIPYEHANDPDLEGTEIQKILSQKRPY</sequence>
<dbReference type="AlphaFoldDB" id="A0A2M6IV52"/>
<gene>
    <name evidence="1" type="ORF">COV58_00575</name>
</gene>
<proteinExistence type="predicted"/>
<dbReference type="Proteomes" id="UP000231056">
    <property type="component" value="Unassembled WGS sequence"/>
</dbReference>
<reference evidence="1 2" key="1">
    <citation type="submission" date="2017-09" db="EMBL/GenBank/DDBJ databases">
        <title>Depth-based differentiation of microbial function through sediment-hosted aquifers and enrichment of novel symbionts in the deep terrestrial subsurface.</title>
        <authorList>
            <person name="Probst A.J."/>
            <person name="Ladd B."/>
            <person name="Jarett J.K."/>
            <person name="Geller-Mcgrath D.E."/>
            <person name="Sieber C.M."/>
            <person name="Emerson J.B."/>
            <person name="Anantharaman K."/>
            <person name="Thomas B.C."/>
            <person name="Malmstrom R."/>
            <person name="Stieglmeier M."/>
            <person name="Klingl A."/>
            <person name="Woyke T."/>
            <person name="Ryan C.M."/>
            <person name="Banfield J.F."/>
        </authorList>
    </citation>
    <scope>NUCLEOTIDE SEQUENCE [LARGE SCALE GENOMIC DNA]</scope>
    <source>
        <strain evidence="1">CG11_big_fil_rev_8_21_14_0_20_36_8</strain>
    </source>
</reference>
<evidence type="ECO:0000313" key="2">
    <source>
        <dbReference type="Proteomes" id="UP000231056"/>
    </source>
</evidence>
<comment type="caution">
    <text evidence="1">The sequence shown here is derived from an EMBL/GenBank/DDBJ whole genome shotgun (WGS) entry which is preliminary data.</text>
</comment>
<dbReference type="EMBL" id="PCVM01000011">
    <property type="protein sequence ID" value="PIQ73798.1"/>
    <property type="molecule type" value="Genomic_DNA"/>
</dbReference>
<organism evidence="1 2">
    <name type="scientific">Candidatus Roizmanbacteria bacterium CG11_big_fil_rev_8_21_14_0_20_36_8</name>
    <dbReference type="NCBI Taxonomy" id="1974856"/>
    <lineage>
        <taxon>Bacteria</taxon>
        <taxon>Candidatus Roizmaniibacteriota</taxon>
    </lineage>
</organism>